<evidence type="ECO:0000256" key="9">
    <source>
        <dbReference type="ARBA" id="ARBA00047365"/>
    </source>
</evidence>
<dbReference type="InterPro" id="IPR058240">
    <property type="entry name" value="rSAM_sf"/>
</dbReference>
<comment type="cofactor">
    <cofactor evidence="1">
        <name>[4Fe-4S] cluster</name>
        <dbReference type="ChEBI" id="CHEBI:49883"/>
    </cofactor>
</comment>
<dbReference type="Pfam" id="PF13353">
    <property type="entry name" value="Fer4_12"/>
    <property type="match status" value="1"/>
</dbReference>
<evidence type="ECO:0000256" key="2">
    <source>
        <dbReference type="ARBA" id="ARBA00009777"/>
    </source>
</evidence>
<dbReference type="GO" id="GO:0016491">
    <property type="term" value="F:oxidoreductase activity"/>
    <property type="evidence" value="ECO:0007669"/>
    <property type="project" value="UniProtKB-KW"/>
</dbReference>
<dbReference type="SFLD" id="SFLDG01066">
    <property type="entry name" value="organic_radical-activating_enz"/>
    <property type="match status" value="1"/>
</dbReference>
<keyword evidence="8" id="KW-0411">Iron-sulfur</keyword>
<keyword evidence="12" id="KW-0456">Lyase</keyword>
<dbReference type="HOGENOM" id="CLU_058969_0_0_9"/>
<evidence type="ECO:0000313" key="12">
    <source>
        <dbReference type="EMBL" id="AFL98803.1"/>
    </source>
</evidence>
<evidence type="ECO:0000256" key="5">
    <source>
        <dbReference type="ARBA" id="ARBA00022723"/>
    </source>
</evidence>
<keyword evidence="7" id="KW-0408">Iron</keyword>
<evidence type="ECO:0000313" key="13">
    <source>
        <dbReference type="Proteomes" id="UP000006053"/>
    </source>
</evidence>
<proteinExistence type="inferred from homology"/>
<dbReference type="EC" id="4.2.1.30" evidence="12"/>
<dbReference type="STRING" id="756499.Desde_0335"/>
<dbReference type="SFLD" id="SFLDS00029">
    <property type="entry name" value="Radical_SAM"/>
    <property type="match status" value="1"/>
</dbReference>
<dbReference type="GO" id="GO:0051539">
    <property type="term" value="F:4 iron, 4 sulfur cluster binding"/>
    <property type="evidence" value="ECO:0007669"/>
    <property type="project" value="UniProtKB-KW"/>
</dbReference>
<evidence type="ECO:0000256" key="8">
    <source>
        <dbReference type="ARBA" id="ARBA00023014"/>
    </source>
</evidence>
<dbReference type="PANTHER" id="PTHR30352:SF4">
    <property type="entry name" value="PYRUVATE FORMATE-LYASE 2-ACTIVATING ENZYME"/>
    <property type="match status" value="1"/>
</dbReference>
<dbReference type="PROSITE" id="PS51918">
    <property type="entry name" value="RADICAL_SAM"/>
    <property type="match status" value="1"/>
</dbReference>
<dbReference type="PROSITE" id="PS01087">
    <property type="entry name" value="RADICAL_ACTIVATING"/>
    <property type="match status" value="1"/>
</dbReference>
<dbReference type="Gene3D" id="3.30.70.20">
    <property type="match status" value="1"/>
</dbReference>
<protein>
    <submittedName>
        <fullName evidence="12">Glycyl-radical enzyme activator family protein</fullName>
        <ecNumber evidence="12">4.2.1.30</ecNumber>
    </submittedName>
</protein>
<organism evidence="12 13">
    <name type="scientific">Desulfitobacterium dehalogenans (strain ATCC 51507 / DSM 9161 / JW/IU-DC1)</name>
    <dbReference type="NCBI Taxonomy" id="756499"/>
    <lineage>
        <taxon>Bacteria</taxon>
        <taxon>Bacillati</taxon>
        <taxon>Bacillota</taxon>
        <taxon>Clostridia</taxon>
        <taxon>Eubacteriales</taxon>
        <taxon>Desulfitobacteriaceae</taxon>
        <taxon>Desulfitobacterium</taxon>
    </lineage>
</organism>
<reference evidence="13" key="1">
    <citation type="submission" date="2012-06" db="EMBL/GenBank/DDBJ databases">
        <title>Complete sequence of Desulfitobacterium dehalogenans ATCC 51507.</title>
        <authorList>
            <person name="Lucas S."/>
            <person name="Han J."/>
            <person name="Lapidus A."/>
            <person name="Cheng J.-F."/>
            <person name="Goodwin L."/>
            <person name="Pitluck S."/>
            <person name="Peters L."/>
            <person name="Ovchinnikova G."/>
            <person name="Teshima H."/>
            <person name="Detter J.C."/>
            <person name="Han C."/>
            <person name="Tapia R."/>
            <person name="Land M."/>
            <person name="Hauser L."/>
            <person name="Kyrpides N."/>
            <person name="Ivanova N."/>
            <person name="Pagani I."/>
            <person name="Kruse T."/>
            <person name="de Vos W.M."/>
            <person name="Smidt H."/>
            <person name="Woyke T."/>
        </authorList>
    </citation>
    <scope>NUCLEOTIDE SEQUENCE [LARGE SCALE GENOMIC DNA]</scope>
    <source>
        <strain evidence="13">ATCC 51507 / DSM 9161 / JW/IU-DC1</strain>
    </source>
</reference>
<feature type="domain" description="Radical SAM core" evidence="11">
    <location>
        <begin position="22"/>
        <end position="305"/>
    </location>
</feature>
<dbReference type="Gene3D" id="3.80.30.10">
    <property type="entry name" value="pyruvate-formate lyase- activating enzyme"/>
    <property type="match status" value="1"/>
</dbReference>
<gene>
    <name evidence="12" type="ordered locus">Desde_0335</name>
</gene>
<name>I4A4B9_DESDJ</name>
<dbReference type="PANTHER" id="PTHR30352">
    <property type="entry name" value="PYRUVATE FORMATE-LYASE-ACTIVATING ENZYME"/>
    <property type="match status" value="1"/>
</dbReference>
<feature type="domain" description="4Fe-4S ferredoxin-type" evidence="10">
    <location>
        <begin position="85"/>
        <end position="114"/>
    </location>
</feature>
<evidence type="ECO:0000259" key="11">
    <source>
        <dbReference type="PROSITE" id="PS51918"/>
    </source>
</evidence>
<dbReference type="InterPro" id="IPR007197">
    <property type="entry name" value="rSAM"/>
</dbReference>
<dbReference type="OrthoDB" id="9782387at2"/>
<dbReference type="PROSITE" id="PS51379">
    <property type="entry name" value="4FE4S_FER_2"/>
    <property type="match status" value="2"/>
</dbReference>
<dbReference type="Proteomes" id="UP000006053">
    <property type="component" value="Chromosome"/>
</dbReference>
<dbReference type="InterPro" id="IPR017900">
    <property type="entry name" value="4Fe4S_Fe_S_CS"/>
</dbReference>
<dbReference type="RefSeq" id="WP_014792300.1">
    <property type="nucleotide sequence ID" value="NC_018017.1"/>
</dbReference>
<evidence type="ECO:0000256" key="7">
    <source>
        <dbReference type="ARBA" id="ARBA00023004"/>
    </source>
</evidence>
<dbReference type="GO" id="GO:0046405">
    <property type="term" value="F:glycerol dehydratase activity"/>
    <property type="evidence" value="ECO:0007669"/>
    <property type="project" value="UniProtKB-EC"/>
</dbReference>
<dbReference type="InterPro" id="IPR017896">
    <property type="entry name" value="4Fe4S_Fe-S-bd"/>
</dbReference>
<evidence type="ECO:0000256" key="3">
    <source>
        <dbReference type="ARBA" id="ARBA00022485"/>
    </source>
</evidence>
<keyword evidence="5" id="KW-0479">Metal-binding</keyword>
<dbReference type="GO" id="GO:0046872">
    <property type="term" value="F:metal ion binding"/>
    <property type="evidence" value="ECO:0007669"/>
    <property type="project" value="UniProtKB-KW"/>
</dbReference>
<keyword evidence="4" id="KW-0949">S-adenosyl-L-methionine</keyword>
<dbReference type="EMBL" id="CP003348">
    <property type="protein sequence ID" value="AFL98803.1"/>
    <property type="molecule type" value="Genomic_DNA"/>
</dbReference>
<dbReference type="InterPro" id="IPR040074">
    <property type="entry name" value="BssD/PflA/YjjW"/>
</dbReference>
<accession>I4A4B9</accession>
<dbReference type="PROSITE" id="PS00198">
    <property type="entry name" value="4FE4S_FER_1"/>
    <property type="match status" value="1"/>
</dbReference>
<reference evidence="12 13" key="2">
    <citation type="journal article" date="2015" name="J. Bacteriol.">
        <title>Genomic, proteomic, and biochemical analysis of the organohalide respiratory pathway in Desulfitobacterium dehalogenans.</title>
        <authorList>
            <person name="Kruse T."/>
            <person name="van de Pas B.A."/>
            <person name="Atteia A."/>
            <person name="Krab K."/>
            <person name="Hagen W.R."/>
            <person name="Goodwin L."/>
            <person name="Chain P."/>
            <person name="Boeren S."/>
            <person name="Maphosa F."/>
            <person name="Schraa G."/>
            <person name="de Vos W.M."/>
            <person name="van der Oost J."/>
            <person name="Smidt H."/>
            <person name="Stams A.J."/>
        </authorList>
    </citation>
    <scope>NUCLEOTIDE SEQUENCE [LARGE SCALE GENOMIC DNA]</scope>
    <source>
        <strain evidence="13">ATCC 51507 / DSM 9161 / JW/IU-DC1</strain>
    </source>
</reference>
<dbReference type="InterPro" id="IPR034457">
    <property type="entry name" value="Organic_radical-activating"/>
</dbReference>
<dbReference type="InterPro" id="IPR012839">
    <property type="entry name" value="Organic_radical_activase"/>
</dbReference>
<dbReference type="SUPFAM" id="SSF54862">
    <property type="entry name" value="4Fe-4S ferredoxins"/>
    <property type="match status" value="1"/>
</dbReference>
<comment type="catalytic activity">
    <reaction evidence="9">
        <text>glycyl-[protein] + reduced [flavodoxin] + S-adenosyl-L-methionine = glycin-2-yl radical-[protein] + semiquinone [flavodoxin] + 5'-deoxyadenosine + L-methionine + H(+)</text>
        <dbReference type="Rhea" id="RHEA:61976"/>
        <dbReference type="Rhea" id="RHEA-COMP:10622"/>
        <dbReference type="Rhea" id="RHEA-COMP:14480"/>
        <dbReference type="Rhea" id="RHEA-COMP:15993"/>
        <dbReference type="Rhea" id="RHEA-COMP:15994"/>
        <dbReference type="ChEBI" id="CHEBI:15378"/>
        <dbReference type="ChEBI" id="CHEBI:17319"/>
        <dbReference type="ChEBI" id="CHEBI:29947"/>
        <dbReference type="ChEBI" id="CHEBI:32722"/>
        <dbReference type="ChEBI" id="CHEBI:57618"/>
        <dbReference type="ChEBI" id="CHEBI:57844"/>
        <dbReference type="ChEBI" id="CHEBI:59789"/>
        <dbReference type="ChEBI" id="CHEBI:140311"/>
    </reaction>
</comment>
<dbReference type="KEGG" id="ddh:Desde_0335"/>
<sequence length="308" mass="34561">MKEKQKGQNSGQVFNIQKYSIHDGPGIRTIVFLKGCPLKCQWCSNPESQHPYPEVFYNDNKCIGIGECRYCLKACRAGAMTEAEGKVAIDRERCTQCGDCAEACPAKAVEVCGVPMTVDEVLNSVEEDGAFYTRSGGGITLSGGEPLVQADFAGKLINEARQRGLNTAVETTGFAEWEAIEKVLNYADTVYYDLKCMDSQKHKKYTGVANEKILFNFKKICTEFPEMAIRVRTPIVPGFNDTKREIRAIVEFIKGMPRDIEYEILPYHRLGESKYPSLGRIYPLSGVPTLEQEKLRELEGYAKFLMKN</sequence>
<dbReference type="InterPro" id="IPR001989">
    <property type="entry name" value="Radical_activat_CS"/>
</dbReference>
<evidence type="ECO:0000256" key="1">
    <source>
        <dbReference type="ARBA" id="ARBA00001966"/>
    </source>
</evidence>
<evidence type="ECO:0000256" key="4">
    <source>
        <dbReference type="ARBA" id="ARBA00022691"/>
    </source>
</evidence>
<keyword evidence="3" id="KW-0004">4Fe-4S</keyword>
<dbReference type="AlphaFoldDB" id="I4A4B9"/>
<dbReference type="eggNOG" id="COG1180">
    <property type="taxonomic scope" value="Bacteria"/>
</dbReference>
<evidence type="ECO:0000256" key="6">
    <source>
        <dbReference type="ARBA" id="ARBA00023002"/>
    </source>
</evidence>
<dbReference type="SFLD" id="SFLDG01118">
    <property type="entry name" value="activating_enzymes__group_2"/>
    <property type="match status" value="1"/>
</dbReference>
<comment type="similarity">
    <text evidence="2">Belongs to the organic radical-activating enzymes family.</text>
</comment>
<evidence type="ECO:0000259" key="10">
    <source>
        <dbReference type="PROSITE" id="PS51379"/>
    </source>
</evidence>
<dbReference type="SUPFAM" id="SSF102114">
    <property type="entry name" value="Radical SAM enzymes"/>
    <property type="match status" value="1"/>
</dbReference>
<feature type="domain" description="4Fe-4S ferredoxin-type" evidence="10">
    <location>
        <begin position="53"/>
        <end position="84"/>
    </location>
</feature>
<keyword evidence="13" id="KW-1185">Reference proteome</keyword>
<dbReference type="PIRSF" id="PIRSF000371">
    <property type="entry name" value="PFL_act_enz"/>
    <property type="match status" value="1"/>
</dbReference>
<dbReference type="NCBIfam" id="TIGR02494">
    <property type="entry name" value="PFLE_PFLC"/>
    <property type="match status" value="1"/>
</dbReference>
<keyword evidence="6" id="KW-0560">Oxidoreductase</keyword>